<dbReference type="InterPro" id="IPR004027">
    <property type="entry name" value="SEC_C_motif"/>
</dbReference>
<comment type="caution">
    <text evidence="1">The sequence shown here is derived from an EMBL/GenBank/DDBJ whole genome shotgun (WGS) entry which is preliminary data.</text>
</comment>
<evidence type="ECO:0000313" key="1">
    <source>
        <dbReference type="EMBL" id="MEL3959004.1"/>
    </source>
</evidence>
<dbReference type="Proteomes" id="UP001459714">
    <property type="component" value="Unassembled WGS sequence"/>
</dbReference>
<proteinExistence type="predicted"/>
<accession>A0ABU9K1M0</accession>
<dbReference type="Gene3D" id="3.10.450.50">
    <property type="match status" value="1"/>
</dbReference>
<keyword evidence="2" id="KW-1185">Reference proteome</keyword>
<organism evidence="1 2">
    <name type="scientific">Caldifermentibacillus hisashii</name>
    <dbReference type="NCBI Taxonomy" id="996558"/>
    <lineage>
        <taxon>Bacteria</taxon>
        <taxon>Bacillati</taxon>
        <taxon>Bacillota</taxon>
        <taxon>Bacilli</taxon>
        <taxon>Bacillales</taxon>
        <taxon>Bacillaceae</taxon>
        <taxon>Caldifermentibacillus</taxon>
    </lineage>
</organism>
<sequence length="334" mass="38206">MSKRIIGRNDPCFCGSGKKYKKCCGASNPNIANPVMINNELNRLHQQLLSFATENYGEKINEQAKRFDPPALQSHPELMDIYYTGLNLWIISKLKIIKNVQTILELFFQVISSKLNPIIKRLFSQWLTADPSIYKVITVPAENKDMVELQDVLTNKRFRIPFRDQDEYIEGSLVIGTLVPFSGYHAFLLSIIKLYGIDHNSTLELMERFAKMEGGISGHFPELLTEALLLSVKDEDLNPLHEQVAQEFTDHMVEKEVEDAVILQGLALWKQYCEKENPSFKNIEPYAAALDYYVQKNVLMNESTTQNMVANEYGANPSTVSNNYRKLANFLLKK</sequence>
<dbReference type="RefSeq" id="WP_342020763.1">
    <property type="nucleotide sequence ID" value="NZ_JBBYAK010000001.1"/>
</dbReference>
<name>A0ABU9K1M0_9BACI</name>
<evidence type="ECO:0000313" key="2">
    <source>
        <dbReference type="Proteomes" id="UP001459714"/>
    </source>
</evidence>
<gene>
    <name evidence="1" type="ORF">NST17_17770</name>
</gene>
<reference evidence="1 2" key="1">
    <citation type="submission" date="2024-03" db="EMBL/GenBank/DDBJ databases">
        <title>Bacilli Hybrid Assemblies.</title>
        <authorList>
            <person name="Kovac J."/>
        </authorList>
    </citation>
    <scope>NUCLEOTIDE SEQUENCE [LARGE SCALE GENOMIC DNA]</scope>
    <source>
        <strain evidence="1 2">FSL M8-0022</strain>
    </source>
</reference>
<dbReference type="Pfam" id="PF02810">
    <property type="entry name" value="SEC-C"/>
    <property type="match status" value="1"/>
</dbReference>
<dbReference type="EMBL" id="JBBYAK010000001">
    <property type="protein sequence ID" value="MEL3959004.1"/>
    <property type="molecule type" value="Genomic_DNA"/>
</dbReference>
<dbReference type="SUPFAM" id="SSF103642">
    <property type="entry name" value="Sec-C motif"/>
    <property type="match status" value="1"/>
</dbReference>
<protein>
    <submittedName>
        <fullName evidence="1">SEC-C domain-containing protein</fullName>
    </submittedName>
</protein>